<evidence type="ECO:0000256" key="1">
    <source>
        <dbReference type="ARBA" id="ARBA00022676"/>
    </source>
</evidence>
<evidence type="ECO:0000313" key="6">
    <source>
        <dbReference type="Proteomes" id="UP000738826"/>
    </source>
</evidence>
<dbReference type="EMBL" id="JAACVF010000040">
    <property type="protein sequence ID" value="NCN64754.1"/>
    <property type="molecule type" value="Genomic_DNA"/>
</dbReference>
<keyword evidence="2" id="KW-0808">Transferase</keyword>
<evidence type="ECO:0000256" key="2">
    <source>
        <dbReference type="ARBA" id="ARBA00022679"/>
    </source>
</evidence>
<dbReference type="PANTHER" id="PTHR12526:SF510">
    <property type="entry name" value="D-INOSITOL 3-PHOSPHATE GLYCOSYLTRANSFERASE"/>
    <property type="match status" value="1"/>
</dbReference>
<dbReference type="AlphaFoldDB" id="A0A8J8CG15"/>
<sequence>MHILALTFEYPPAQTGGLGTIVQDIYKNINKNFGNIDRKIYVSLAMPAQGLQNGFKNIEILKKETEFDIRLSNRKQHIEVKLASDSLNPNIPIHLICGAELNEWQCYASLPQKIALFSRAIPMFLDHLFWNHYDVDLIHINDWHCVPAGVMGKLKYAKQQKIPVLYTIHRIGEKECVYDVHFLDWIKFYEYDDISKISYFSGFGWGKFSIEALGCYYADKVNTVSRSYMSDILNFMGKFPQNQQNTANKTTYVFNGIEKFHNFNVGEKKKERKIFLDSNNLNDGIVVSFVGRFDRRQGKPGALLWAVEKFFGKGGDLSRAVNDVIKNVRFVIKYSGGDADLLNYANYLQAKFPANVKILKGWIYLENLYKASDIFVNVPDFEPFGLTTLEAMDSGAIVIGTEVGGIRDMINDFYRKWDFADGMKNDNITGFWTLNDSEALANKILEVCILVKSGEILSGFGKHSEQYKKFMDSIPAEYGKLKEEILKEPFLASIMMHNSMARAKKFSIEETAKGYAKIYKNLTNFSNFKSKI</sequence>
<dbReference type="EMBL" id="JAACQH010000081">
    <property type="protein sequence ID" value="NCS91564.1"/>
    <property type="molecule type" value="Genomic_DNA"/>
</dbReference>
<accession>A0A8J8CG15</accession>
<name>A0A8J8CG15_9ARCH</name>
<protein>
    <submittedName>
        <fullName evidence="5">Glycogen synthase</fullName>
    </submittedName>
</protein>
<dbReference type="Gene3D" id="3.40.50.2000">
    <property type="entry name" value="Glycogen Phosphorylase B"/>
    <property type="match status" value="2"/>
</dbReference>
<proteinExistence type="predicted"/>
<dbReference type="PANTHER" id="PTHR12526">
    <property type="entry name" value="GLYCOSYLTRANSFERASE"/>
    <property type="match status" value="1"/>
</dbReference>
<dbReference type="GO" id="GO:0016757">
    <property type="term" value="F:glycosyltransferase activity"/>
    <property type="evidence" value="ECO:0007669"/>
    <property type="project" value="UniProtKB-KW"/>
</dbReference>
<dbReference type="Proteomes" id="UP000738826">
    <property type="component" value="Unassembled WGS sequence"/>
</dbReference>
<dbReference type="Pfam" id="PF08323">
    <property type="entry name" value="Glyco_transf_5"/>
    <property type="match status" value="1"/>
</dbReference>
<evidence type="ECO:0000313" key="5">
    <source>
        <dbReference type="EMBL" id="NCS91564.1"/>
    </source>
</evidence>
<evidence type="ECO:0000259" key="3">
    <source>
        <dbReference type="Pfam" id="PF08323"/>
    </source>
</evidence>
<comment type="caution">
    <text evidence="5">The sequence shown here is derived from an EMBL/GenBank/DDBJ whole genome shotgun (WGS) entry which is preliminary data.</text>
</comment>
<feature type="domain" description="Starch synthase catalytic" evidence="3">
    <location>
        <begin position="2"/>
        <end position="236"/>
    </location>
</feature>
<dbReference type="Proteomes" id="UP000768163">
    <property type="component" value="Unassembled WGS sequence"/>
</dbReference>
<dbReference type="SUPFAM" id="SSF53756">
    <property type="entry name" value="UDP-Glycosyltransferase/glycogen phosphorylase"/>
    <property type="match status" value="1"/>
</dbReference>
<dbReference type="InterPro" id="IPR013534">
    <property type="entry name" value="Starch_synth_cat_dom"/>
</dbReference>
<keyword evidence="1" id="KW-0328">Glycosyltransferase</keyword>
<organism evidence="5 6">
    <name type="scientific">Candidatus Altarchaeum hamiconexum</name>
    <dbReference type="NCBI Taxonomy" id="1803513"/>
    <lineage>
        <taxon>Archaea</taxon>
        <taxon>Candidatus Altarchaeota</taxon>
        <taxon>Candidatus Altiarchaeia</taxon>
        <taxon>Candidatus Altarchaeales</taxon>
        <taxon>Candidatus Altarchaeaceae</taxon>
        <taxon>Candidatus Altarchaeum</taxon>
    </lineage>
</organism>
<gene>
    <name evidence="5" type="ORF">GW779_04030</name>
    <name evidence="4" type="ORF">GW910_01580</name>
</gene>
<reference evidence="5" key="1">
    <citation type="submission" date="2019-11" db="EMBL/GenBank/DDBJ databases">
        <title>Lipid analysis of CO2-rich subsurface aquifers suggests an autotrophy-based deep biosphere with lysolipids enriched in CPR bacteria.</title>
        <authorList>
            <person name="Probst A.J."/>
            <person name="Elling F.J."/>
            <person name="Castelle C.J."/>
            <person name="Zhu Q."/>
            <person name="Elvert M."/>
            <person name="Birarda G."/>
            <person name="Holman H.-Y."/>
            <person name="Lane K.R."/>
            <person name="Ladd B."/>
            <person name="Ryan M.C."/>
            <person name="Woyke T."/>
            <person name="Hinrichs K.-U."/>
            <person name="Banfield J.F."/>
        </authorList>
    </citation>
    <scope>NUCLEOTIDE SEQUENCE</scope>
    <source>
        <strain evidence="4">CG_2015-01_33_1645</strain>
        <strain evidence="5">CG_2015-04_33_537</strain>
    </source>
</reference>
<evidence type="ECO:0000313" key="4">
    <source>
        <dbReference type="EMBL" id="NCN64754.1"/>
    </source>
</evidence>
<dbReference type="Pfam" id="PF13692">
    <property type="entry name" value="Glyco_trans_1_4"/>
    <property type="match status" value="1"/>
</dbReference>